<sequence length="272" mass="29246">MRYTPIALHYVLGDKIHASSGVYITPISPLKSSSSSSASFILTINHIPNIGEYSIYANLGNTDTPSQVHWHRVSILEEVSINPSEFEFFDTHNQFKLYPRDQYGRTISILKLSSSVLNSDTETLPSPISTSLAGAAGGVGGPVATKSSISVGDQVTIVSSPFNFTNSLIFHQFTTTARIVYKVHTNDHDADNGDGVADYWLSDAAYMENMAGGAVIDNKVNSLVAANGDAKVGNNTNNNTSENKLVGLVLGNLRKTNGDGNLMVIIPLRKIV</sequence>
<dbReference type="InterPro" id="IPR043504">
    <property type="entry name" value="Peptidase_S1_PA_chymotrypsin"/>
</dbReference>
<protein>
    <submittedName>
        <fullName evidence="1">Uncharacterized protein</fullName>
    </submittedName>
</protein>
<dbReference type="GeneID" id="76149027"/>
<accession>A0AAD5BIE3</accession>
<evidence type="ECO:0000313" key="1">
    <source>
        <dbReference type="EMBL" id="KAI5964476.1"/>
    </source>
</evidence>
<comment type="caution">
    <text evidence="1">The sequence shown here is derived from an EMBL/GenBank/DDBJ whole genome shotgun (WGS) entry which is preliminary data.</text>
</comment>
<organism evidence="1 2">
    <name type="scientific">Candida theae</name>
    <dbReference type="NCBI Taxonomy" id="1198502"/>
    <lineage>
        <taxon>Eukaryota</taxon>
        <taxon>Fungi</taxon>
        <taxon>Dikarya</taxon>
        <taxon>Ascomycota</taxon>
        <taxon>Saccharomycotina</taxon>
        <taxon>Pichiomycetes</taxon>
        <taxon>Debaryomycetaceae</taxon>
        <taxon>Candida/Lodderomyces clade</taxon>
        <taxon>Candida</taxon>
    </lineage>
</organism>
<dbReference type="Gene3D" id="2.40.10.10">
    <property type="entry name" value="Trypsin-like serine proteases"/>
    <property type="match status" value="1"/>
</dbReference>
<dbReference type="EMBL" id="JAIHNG010000047">
    <property type="protein sequence ID" value="KAI5964476.1"/>
    <property type="molecule type" value="Genomic_DNA"/>
</dbReference>
<dbReference type="Proteomes" id="UP001204833">
    <property type="component" value="Unassembled WGS sequence"/>
</dbReference>
<proteinExistence type="predicted"/>
<evidence type="ECO:0000313" key="2">
    <source>
        <dbReference type="Proteomes" id="UP001204833"/>
    </source>
</evidence>
<name>A0AAD5BIE3_9ASCO</name>
<dbReference type="AlphaFoldDB" id="A0AAD5BIE3"/>
<keyword evidence="2" id="KW-1185">Reference proteome</keyword>
<gene>
    <name evidence="1" type="ORF">KGF57_000968</name>
</gene>
<dbReference type="RefSeq" id="XP_051610483.1">
    <property type="nucleotide sequence ID" value="XM_051755492.1"/>
</dbReference>
<reference evidence="1 2" key="1">
    <citation type="journal article" date="2022" name="DNA Res.">
        <title>Genome analysis of five recently described species of the CUG-Ser clade uncovers Candida theae as a new hybrid lineage with pathogenic potential in the Candida parapsilosis species complex.</title>
        <authorList>
            <person name="Mixao V."/>
            <person name="Del Olmo V."/>
            <person name="Hegedusova E."/>
            <person name="Saus E."/>
            <person name="Pryszcz L."/>
            <person name="Cillingova A."/>
            <person name="Nosek J."/>
            <person name="Gabaldon T."/>
        </authorList>
    </citation>
    <scope>NUCLEOTIDE SEQUENCE [LARGE SCALE GENOMIC DNA]</scope>
    <source>
        <strain evidence="1 2">CBS 12239</strain>
    </source>
</reference>